<dbReference type="Proteomes" id="UP000541352">
    <property type="component" value="Unassembled WGS sequence"/>
</dbReference>
<organism evidence="1 2">
    <name type="scientific">Runella defluvii</name>
    <dbReference type="NCBI Taxonomy" id="370973"/>
    <lineage>
        <taxon>Bacteria</taxon>
        <taxon>Pseudomonadati</taxon>
        <taxon>Bacteroidota</taxon>
        <taxon>Cytophagia</taxon>
        <taxon>Cytophagales</taxon>
        <taxon>Spirosomataceae</taxon>
        <taxon>Runella</taxon>
    </lineage>
</organism>
<reference evidence="1 2" key="1">
    <citation type="submission" date="2020-08" db="EMBL/GenBank/DDBJ databases">
        <title>Genomic Encyclopedia of Type Strains, Phase IV (KMG-IV): sequencing the most valuable type-strain genomes for metagenomic binning, comparative biology and taxonomic classification.</title>
        <authorList>
            <person name="Goeker M."/>
        </authorList>
    </citation>
    <scope>NUCLEOTIDE SEQUENCE [LARGE SCALE GENOMIC DNA]</scope>
    <source>
        <strain evidence="1 2">DSM 17976</strain>
    </source>
</reference>
<sequence length="93" mass="10972">MEAKNTHIDLDLQSHLPWNKARIKFLELLIISLIRTHGVIYSLNAVSLNDRIIYNNFRRIQRFFSDFIIDFDQIALLLMAINPVEEPYILSLD</sequence>
<protein>
    <recommendedName>
        <fullName evidence="3">Transposase</fullName>
    </recommendedName>
</protein>
<evidence type="ECO:0000313" key="2">
    <source>
        <dbReference type="Proteomes" id="UP000541352"/>
    </source>
</evidence>
<name>A0A7W5ZQT8_9BACT</name>
<comment type="caution">
    <text evidence="1">The sequence shown here is derived from an EMBL/GenBank/DDBJ whole genome shotgun (WGS) entry which is preliminary data.</text>
</comment>
<dbReference type="EMBL" id="JACIBY010000023">
    <property type="protein sequence ID" value="MBB3841955.1"/>
    <property type="molecule type" value="Genomic_DNA"/>
</dbReference>
<evidence type="ECO:0000313" key="1">
    <source>
        <dbReference type="EMBL" id="MBB3841955.1"/>
    </source>
</evidence>
<keyword evidence="2" id="KW-1185">Reference proteome</keyword>
<accession>A0A7W5ZQT8</accession>
<proteinExistence type="predicted"/>
<evidence type="ECO:0008006" key="3">
    <source>
        <dbReference type="Google" id="ProtNLM"/>
    </source>
</evidence>
<gene>
    <name evidence="1" type="ORF">FHS57_005984</name>
</gene>
<dbReference type="AlphaFoldDB" id="A0A7W5ZQT8"/>